<comment type="caution">
    <text evidence="4">The sequence shown here is derived from an EMBL/GenBank/DDBJ whole genome shotgun (WGS) entry which is preliminary data.</text>
</comment>
<dbReference type="PANTHER" id="PTHR43080">
    <property type="entry name" value="CBS DOMAIN-CONTAINING PROTEIN CBSX3, MITOCHONDRIAL"/>
    <property type="match status" value="1"/>
</dbReference>
<dbReference type="SUPFAM" id="SSF54631">
    <property type="entry name" value="CBS-domain pair"/>
    <property type="match status" value="1"/>
</dbReference>
<dbReference type="InterPro" id="IPR051257">
    <property type="entry name" value="Diverse_CBS-Domain"/>
</dbReference>
<dbReference type="InterPro" id="IPR046342">
    <property type="entry name" value="CBS_dom_sf"/>
</dbReference>
<dbReference type="Pfam" id="PF00571">
    <property type="entry name" value="CBS"/>
    <property type="match status" value="2"/>
</dbReference>
<sequence>MAVPATVVAHARHAAEPAAFSLYQPLSVLIRRAPVTCPTGTVLREAVARMVAEHLGAIVVVNGDMSPLGIVTAHDLLARVLLAGGDLDASIDGVMSTQLVTLPPEATTQDALRVMARHAVRYVLVVGRGERLVGVVSRTDVYGTQQIVPEEILGPLASARSPNELADAAATARRLARRLVTQGLAAEKVIQWTSSLNDLVTARAIELMKVRFPLPDLAWSWVSFGSKGRLEQTLSTEQNNGIVFALPEAPGAALTATEVRAQFLPFAQAVNQLLDECGFPLGRGQGMAGNAEYCLALTEWQDRFRSWTSSADSKGLASSGLFFDFRSLYGCGELVETLRSAVLALARSQPAFLKAMASNALLAVPPLGMVRTFIVDKKNAAPNTIDLKATGVRPYVDAVRVLALTHGISATGTVERLRALVAAQLISEEDAQAAIDGFQFLQMLRLRNQQQHGNGDASADRLNPYKLNRLERQILRHAFMQSRGLQQRLKAEYKL</sequence>
<dbReference type="Pfam" id="PF10335">
    <property type="entry name" value="DUF294_C"/>
    <property type="match status" value="1"/>
</dbReference>
<reference evidence="4 5" key="1">
    <citation type="submission" date="2024-01" db="EMBL/GenBank/DDBJ databases">
        <title>Uliginosibacterium soil sp. nov.</title>
        <authorList>
            <person name="Lv Y."/>
        </authorList>
    </citation>
    <scope>NUCLEOTIDE SEQUENCE [LARGE SCALE GENOMIC DNA]</scope>
    <source>
        <strain evidence="4 5">H3</strain>
    </source>
</reference>
<dbReference type="Proteomes" id="UP001331561">
    <property type="component" value="Unassembled WGS sequence"/>
</dbReference>
<keyword evidence="1 2" id="KW-0129">CBS domain</keyword>
<evidence type="ECO:0000256" key="2">
    <source>
        <dbReference type="PROSITE-ProRule" id="PRU00703"/>
    </source>
</evidence>
<protein>
    <submittedName>
        <fullName evidence="4">Nucleotidyltransferase substrate binding domain-containing protein</fullName>
    </submittedName>
</protein>
<feature type="domain" description="CBS" evidence="3">
    <location>
        <begin position="95"/>
        <end position="152"/>
    </location>
</feature>
<dbReference type="PANTHER" id="PTHR43080:SF2">
    <property type="entry name" value="CBS DOMAIN-CONTAINING PROTEIN"/>
    <property type="match status" value="1"/>
</dbReference>
<dbReference type="EMBL" id="JAYXHS010000002">
    <property type="protein sequence ID" value="MEC5386407.1"/>
    <property type="molecule type" value="Genomic_DNA"/>
</dbReference>
<gene>
    <name evidence="4" type="ORF">VVD49_11780</name>
</gene>
<evidence type="ECO:0000256" key="1">
    <source>
        <dbReference type="ARBA" id="ARBA00023122"/>
    </source>
</evidence>
<name>A0ABU6K4M4_9RHOO</name>
<dbReference type="Pfam" id="PF03445">
    <property type="entry name" value="DUF294"/>
    <property type="match status" value="1"/>
</dbReference>
<dbReference type="PROSITE" id="PS51371">
    <property type="entry name" value="CBS"/>
    <property type="match status" value="2"/>
</dbReference>
<evidence type="ECO:0000313" key="5">
    <source>
        <dbReference type="Proteomes" id="UP001331561"/>
    </source>
</evidence>
<feature type="domain" description="CBS" evidence="3">
    <location>
        <begin position="30"/>
        <end position="87"/>
    </location>
</feature>
<keyword evidence="5" id="KW-1185">Reference proteome</keyword>
<dbReference type="InterPro" id="IPR005105">
    <property type="entry name" value="GlnD_Uridyltrans_N"/>
</dbReference>
<proteinExistence type="predicted"/>
<dbReference type="InterPro" id="IPR000644">
    <property type="entry name" value="CBS_dom"/>
</dbReference>
<evidence type="ECO:0000313" key="4">
    <source>
        <dbReference type="EMBL" id="MEC5386407.1"/>
    </source>
</evidence>
<organism evidence="4 5">
    <name type="scientific">Uliginosibacterium silvisoli</name>
    <dbReference type="NCBI Taxonomy" id="3114758"/>
    <lineage>
        <taxon>Bacteria</taxon>
        <taxon>Pseudomonadati</taxon>
        <taxon>Pseudomonadota</taxon>
        <taxon>Betaproteobacteria</taxon>
        <taxon>Rhodocyclales</taxon>
        <taxon>Zoogloeaceae</taxon>
        <taxon>Uliginosibacterium</taxon>
    </lineage>
</organism>
<dbReference type="SMART" id="SM00116">
    <property type="entry name" value="CBS"/>
    <property type="match status" value="2"/>
</dbReference>
<evidence type="ECO:0000259" key="3">
    <source>
        <dbReference type="PROSITE" id="PS51371"/>
    </source>
</evidence>
<dbReference type="InterPro" id="IPR018821">
    <property type="entry name" value="DUF294_put_nucleoTrafse_sb-bd"/>
</dbReference>
<dbReference type="Gene3D" id="3.10.580.10">
    <property type="entry name" value="CBS-domain"/>
    <property type="match status" value="1"/>
</dbReference>
<dbReference type="RefSeq" id="WP_327599373.1">
    <property type="nucleotide sequence ID" value="NZ_JAYXHS010000002.1"/>
</dbReference>
<accession>A0ABU6K4M4</accession>